<evidence type="ECO:0000313" key="3">
    <source>
        <dbReference type="Proteomes" id="UP000823618"/>
    </source>
</evidence>
<accession>A0A9D9I1W1</accession>
<comment type="caution">
    <text evidence="2">The sequence shown here is derived from an EMBL/GenBank/DDBJ whole genome shotgun (WGS) entry which is preliminary data.</text>
</comment>
<organism evidence="2 3">
    <name type="scientific">Candidatus Scybalomonas excrementavium</name>
    <dbReference type="NCBI Taxonomy" id="2840943"/>
    <lineage>
        <taxon>Bacteria</taxon>
        <taxon>Bacillati</taxon>
        <taxon>Bacillota</taxon>
        <taxon>Clostridia</taxon>
        <taxon>Lachnospirales</taxon>
        <taxon>Lachnospiraceae</taxon>
        <taxon>Lachnospiraceae incertae sedis</taxon>
        <taxon>Candidatus Scybalomonas</taxon>
    </lineage>
</organism>
<gene>
    <name evidence="2" type="ORF">IAC13_09360</name>
</gene>
<name>A0A9D9I1W1_9FIRM</name>
<dbReference type="AlphaFoldDB" id="A0A9D9I1W1"/>
<protein>
    <submittedName>
        <fullName evidence="2">Uncharacterized protein</fullName>
    </submittedName>
</protein>
<reference evidence="2" key="1">
    <citation type="submission" date="2020-10" db="EMBL/GenBank/DDBJ databases">
        <authorList>
            <person name="Gilroy R."/>
        </authorList>
    </citation>
    <scope>NUCLEOTIDE SEQUENCE</scope>
    <source>
        <strain evidence="2">E3-2379</strain>
    </source>
</reference>
<keyword evidence="1" id="KW-0472">Membrane</keyword>
<dbReference type="EMBL" id="JADIML010000266">
    <property type="protein sequence ID" value="MBO8464125.1"/>
    <property type="molecule type" value="Genomic_DNA"/>
</dbReference>
<evidence type="ECO:0000313" key="2">
    <source>
        <dbReference type="EMBL" id="MBO8464125.1"/>
    </source>
</evidence>
<evidence type="ECO:0000256" key="1">
    <source>
        <dbReference type="SAM" id="Phobius"/>
    </source>
</evidence>
<sequence length="75" mass="8732">MEQQLEARVKKLETIARFHEHKIGNLLTLVLAVHLALKHRDRKEAQIPLLLALITIFFEQIVELVVVIKNIKNNK</sequence>
<proteinExistence type="predicted"/>
<dbReference type="Proteomes" id="UP000823618">
    <property type="component" value="Unassembled WGS sequence"/>
</dbReference>
<keyword evidence="1" id="KW-1133">Transmembrane helix</keyword>
<feature type="transmembrane region" description="Helical" evidence="1">
    <location>
        <begin position="49"/>
        <end position="68"/>
    </location>
</feature>
<keyword evidence="1" id="KW-0812">Transmembrane</keyword>
<reference evidence="2" key="2">
    <citation type="journal article" date="2021" name="PeerJ">
        <title>Extensive microbial diversity within the chicken gut microbiome revealed by metagenomics and culture.</title>
        <authorList>
            <person name="Gilroy R."/>
            <person name="Ravi A."/>
            <person name="Getino M."/>
            <person name="Pursley I."/>
            <person name="Horton D.L."/>
            <person name="Alikhan N.F."/>
            <person name="Baker D."/>
            <person name="Gharbi K."/>
            <person name="Hall N."/>
            <person name="Watson M."/>
            <person name="Adriaenssens E.M."/>
            <person name="Foster-Nyarko E."/>
            <person name="Jarju S."/>
            <person name="Secka A."/>
            <person name="Antonio M."/>
            <person name="Oren A."/>
            <person name="Chaudhuri R.R."/>
            <person name="La Ragione R."/>
            <person name="Hildebrand F."/>
            <person name="Pallen M.J."/>
        </authorList>
    </citation>
    <scope>NUCLEOTIDE SEQUENCE</scope>
    <source>
        <strain evidence="2">E3-2379</strain>
    </source>
</reference>